<evidence type="ECO:0000256" key="1">
    <source>
        <dbReference type="ARBA" id="ARBA00001966"/>
    </source>
</evidence>
<dbReference type="EMBL" id="PEVH01000030">
    <property type="protein sequence ID" value="PIU99206.1"/>
    <property type="molecule type" value="Genomic_DNA"/>
</dbReference>
<dbReference type="Proteomes" id="UP000230131">
    <property type="component" value="Unassembled WGS sequence"/>
</dbReference>
<evidence type="ECO:0000259" key="3">
    <source>
        <dbReference type="Pfam" id="PF02775"/>
    </source>
</evidence>
<proteinExistence type="predicted"/>
<dbReference type="GO" id="GO:0016625">
    <property type="term" value="F:oxidoreductase activity, acting on the aldehyde or oxo group of donors, iron-sulfur protein as acceptor"/>
    <property type="evidence" value="ECO:0007669"/>
    <property type="project" value="UniProtKB-ARBA"/>
</dbReference>
<organism evidence="4 5">
    <name type="scientific">Candidatus Wolfebacteria bacterium CG03_land_8_20_14_0_80_36_15</name>
    <dbReference type="NCBI Taxonomy" id="1975067"/>
    <lineage>
        <taxon>Bacteria</taxon>
        <taxon>Candidatus Wolfeibacteriota</taxon>
    </lineage>
</organism>
<dbReference type="SUPFAM" id="SSF52518">
    <property type="entry name" value="Thiamin diphosphate-binding fold (THDP-binding)"/>
    <property type="match status" value="1"/>
</dbReference>
<accession>A0A2M7B7X2</accession>
<dbReference type="Gene3D" id="3.40.50.970">
    <property type="match status" value="1"/>
</dbReference>
<reference evidence="5" key="1">
    <citation type="submission" date="2017-09" db="EMBL/GenBank/DDBJ databases">
        <title>Depth-based differentiation of microbial function through sediment-hosted aquifers and enrichment of novel symbionts in the deep terrestrial subsurface.</title>
        <authorList>
            <person name="Probst A.J."/>
            <person name="Ladd B."/>
            <person name="Jarett J.K."/>
            <person name="Geller-Mcgrath D.E."/>
            <person name="Sieber C.M.K."/>
            <person name="Emerson J.B."/>
            <person name="Anantharaman K."/>
            <person name="Thomas B.C."/>
            <person name="Malmstrom R."/>
            <person name="Stieglmeier M."/>
            <person name="Klingl A."/>
            <person name="Woyke T."/>
            <person name="Ryan C.M."/>
            <person name="Banfield J.F."/>
        </authorList>
    </citation>
    <scope>NUCLEOTIDE SEQUENCE [LARGE SCALE GENOMIC DNA]</scope>
</reference>
<dbReference type="GO" id="GO:0030976">
    <property type="term" value="F:thiamine pyrophosphate binding"/>
    <property type="evidence" value="ECO:0007669"/>
    <property type="project" value="InterPro"/>
</dbReference>
<keyword evidence="2" id="KW-0560">Oxidoreductase</keyword>
<name>A0A2M7B7X2_9BACT</name>
<sequence>MNLDTFYENTWCPGCGNFGIFTALKEVISSLIEEKTPKENIVITSGIGCHAKIADYLNLNSFYCLHGRPVITAEGIKLANPKLKVIVCAGDGDAYNEGISHLIHAAKRNIDITVLVHDNRNFALTTGQFTATSPKGFKGPSTPEGSQEEPFDPLKIMLASGATFIAQGYSAKTDHLKNLIKQGILHKGFSFIDILQPCMTYSPKAYQLYNERIFEAEPQNLTSEKEALKKINQWKFGEEIKIPIGIFYKIQKPVYKIRNYD</sequence>
<dbReference type="PANTHER" id="PTHR48084">
    <property type="entry name" value="2-OXOGLUTARATE OXIDOREDUCTASE SUBUNIT KORB-RELATED"/>
    <property type="match status" value="1"/>
</dbReference>
<gene>
    <name evidence="4" type="ORF">COS59_00950</name>
</gene>
<comment type="caution">
    <text evidence="4">The sequence shown here is derived from an EMBL/GenBank/DDBJ whole genome shotgun (WGS) entry which is preliminary data.</text>
</comment>
<protein>
    <submittedName>
        <fullName evidence="4">2-oxoglutarate synthase</fullName>
    </submittedName>
</protein>
<dbReference type="Pfam" id="PF02775">
    <property type="entry name" value="TPP_enzyme_C"/>
    <property type="match status" value="1"/>
</dbReference>
<evidence type="ECO:0000256" key="2">
    <source>
        <dbReference type="ARBA" id="ARBA00023002"/>
    </source>
</evidence>
<dbReference type="InterPro" id="IPR011766">
    <property type="entry name" value="TPP_enzyme_TPP-bd"/>
</dbReference>
<dbReference type="PANTHER" id="PTHR48084:SF4">
    <property type="entry name" value="2-OXOGLUTARATE OXIDOREDUCTASE SUBUNIT KORB"/>
    <property type="match status" value="1"/>
</dbReference>
<dbReference type="InterPro" id="IPR029061">
    <property type="entry name" value="THDP-binding"/>
</dbReference>
<dbReference type="InterPro" id="IPR051457">
    <property type="entry name" value="2-oxoacid:Fd_oxidoreductase"/>
</dbReference>
<dbReference type="NCBIfam" id="TIGR02177">
    <property type="entry name" value="PorB_KorB"/>
    <property type="match status" value="1"/>
</dbReference>
<dbReference type="GO" id="GO:0045333">
    <property type="term" value="P:cellular respiration"/>
    <property type="evidence" value="ECO:0007669"/>
    <property type="project" value="UniProtKB-ARBA"/>
</dbReference>
<feature type="domain" description="Thiamine pyrophosphate enzyme TPP-binding" evidence="3">
    <location>
        <begin position="47"/>
        <end position="194"/>
    </location>
</feature>
<dbReference type="InterPro" id="IPR011896">
    <property type="entry name" value="OFOB"/>
</dbReference>
<dbReference type="CDD" id="cd03375">
    <property type="entry name" value="TPP_OGFOR"/>
    <property type="match status" value="1"/>
</dbReference>
<evidence type="ECO:0000313" key="4">
    <source>
        <dbReference type="EMBL" id="PIU99206.1"/>
    </source>
</evidence>
<comment type="cofactor">
    <cofactor evidence="1">
        <name>[4Fe-4S] cluster</name>
        <dbReference type="ChEBI" id="CHEBI:49883"/>
    </cofactor>
</comment>
<dbReference type="AlphaFoldDB" id="A0A2M7B7X2"/>
<evidence type="ECO:0000313" key="5">
    <source>
        <dbReference type="Proteomes" id="UP000230131"/>
    </source>
</evidence>